<evidence type="ECO:0000256" key="9">
    <source>
        <dbReference type="ARBA" id="ARBA00022741"/>
    </source>
</evidence>
<evidence type="ECO:0000256" key="14">
    <source>
        <dbReference type="ARBA" id="ARBA00023268"/>
    </source>
</evidence>
<dbReference type="FunFam" id="3.40.50.620:FF:000089">
    <property type="entry name" value="Bifunctional coenzyme A synthase"/>
    <property type="match status" value="1"/>
</dbReference>
<evidence type="ECO:0000313" key="24">
    <source>
        <dbReference type="Ensembl" id="ENSCPBP00000022671.1"/>
    </source>
</evidence>
<dbReference type="SUPFAM" id="SSF52374">
    <property type="entry name" value="Nucleotidylyl transferase"/>
    <property type="match status" value="1"/>
</dbReference>
<keyword evidence="6" id="KW-0597">Phosphoprotein</keyword>
<dbReference type="PANTHER" id="PTHR10695">
    <property type="entry name" value="DEPHOSPHO-COA KINASE-RELATED"/>
    <property type="match status" value="1"/>
</dbReference>
<evidence type="ECO:0000256" key="4">
    <source>
        <dbReference type="ARBA" id="ARBA00012392"/>
    </source>
</evidence>
<keyword evidence="9" id="KW-0547">Nucleotide-binding</keyword>
<dbReference type="SUPFAM" id="SSF52540">
    <property type="entry name" value="P-loop containing nucleoside triphosphate hydrolases"/>
    <property type="match status" value="1"/>
</dbReference>
<dbReference type="GO" id="GO:0004140">
    <property type="term" value="F:dephospho-CoA kinase activity"/>
    <property type="evidence" value="ECO:0007669"/>
    <property type="project" value="UniProtKB-EC"/>
</dbReference>
<dbReference type="NCBIfam" id="TIGR00125">
    <property type="entry name" value="cyt_tran_rel"/>
    <property type="match status" value="1"/>
</dbReference>
<evidence type="ECO:0000256" key="19">
    <source>
        <dbReference type="ARBA" id="ARBA00060696"/>
    </source>
</evidence>
<dbReference type="Pfam" id="PF01467">
    <property type="entry name" value="CTP_transf_like"/>
    <property type="match status" value="1"/>
</dbReference>
<dbReference type="FunFam" id="3.40.50.300:FF:000899">
    <property type="entry name" value="Bifunctional coenzyme A synthase"/>
    <property type="match status" value="1"/>
</dbReference>
<dbReference type="InterPro" id="IPR014729">
    <property type="entry name" value="Rossmann-like_a/b/a_fold"/>
</dbReference>
<dbReference type="Gene3D" id="3.40.50.620">
    <property type="entry name" value="HUPs"/>
    <property type="match status" value="1"/>
</dbReference>
<keyword evidence="25" id="KW-1185">Reference proteome</keyword>
<evidence type="ECO:0000256" key="15">
    <source>
        <dbReference type="ARBA" id="ARBA00051310"/>
    </source>
</evidence>
<dbReference type="InterPro" id="IPR004821">
    <property type="entry name" value="Cyt_trans-like"/>
</dbReference>
<dbReference type="GO" id="GO:0005741">
    <property type="term" value="C:mitochondrial outer membrane"/>
    <property type="evidence" value="ECO:0007669"/>
    <property type="project" value="Ensembl"/>
</dbReference>
<comment type="pathway">
    <text evidence="18">Cofactor biosynthesis; coenzyme A biosynthesis; CoA from (R)-pantothenate: step 4/5.</text>
</comment>
<dbReference type="InterPro" id="IPR001977">
    <property type="entry name" value="Depp_CoAkinase"/>
</dbReference>
<comment type="subunit">
    <text evidence="3">Monomer.</text>
</comment>
<dbReference type="Gene3D" id="3.40.50.300">
    <property type="entry name" value="P-loop containing nucleotide triphosphate hydrolases"/>
    <property type="match status" value="1"/>
</dbReference>
<evidence type="ECO:0000256" key="8">
    <source>
        <dbReference type="ARBA" id="ARBA00022695"/>
    </source>
</evidence>
<keyword evidence="11" id="KW-0067">ATP-binding</keyword>
<evidence type="ECO:0000256" key="22">
    <source>
        <dbReference type="ARBA" id="ARBA00067394"/>
    </source>
</evidence>
<dbReference type="PANTHER" id="PTHR10695:SF46">
    <property type="entry name" value="BIFUNCTIONAL COENZYME A SYNTHASE-RELATED"/>
    <property type="match status" value="1"/>
</dbReference>
<evidence type="ECO:0000256" key="13">
    <source>
        <dbReference type="ARBA" id="ARBA00023128"/>
    </source>
</evidence>
<comment type="function">
    <text evidence="17">Bifunctional enzyme that catalyzes the fourth and fifth sequential steps of CoA biosynthetic pathway. The fourth reaction is catalyzed by the phosphopantetheine adenylyltransferase, coded by the coaD domain; the fifth reaction is catalyzed by the dephospho-CoA kinase, coded by the coaE domain. May act as a point of CoA biosynthesis regulation.</text>
</comment>
<dbReference type="CDD" id="cd02164">
    <property type="entry name" value="PPAT_CoAS"/>
    <property type="match status" value="1"/>
</dbReference>
<evidence type="ECO:0000259" key="23">
    <source>
        <dbReference type="Pfam" id="PF01467"/>
    </source>
</evidence>
<dbReference type="InterPro" id="IPR027417">
    <property type="entry name" value="P-loop_NTPase"/>
</dbReference>
<accession>A0A8C3HSS2</accession>
<dbReference type="GO" id="GO:0015937">
    <property type="term" value="P:coenzyme A biosynthetic process"/>
    <property type="evidence" value="ECO:0007669"/>
    <property type="project" value="UniProtKB-KW"/>
</dbReference>
<dbReference type="PROSITE" id="PS51219">
    <property type="entry name" value="DPCK"/>
    <property type="match status" value="1"/>
</dbReference>
<sequence>MLLELTLCCHRRNPLPCSCVSVPGTMSVFRSGLLVLTAPLSALSLRLVPILASASRIVEDTLYIHLQPGLSLTGSSQPGSTYVPATPEVYSLINKLYADADTHSHLDVRVLLTNIRNQSLTQQSLSSVQNLSHPPEVILTDFQTSDGGQYNPVKQRLERYATSCYSCRPNLISVLLYPDYEPMMDQSELPPWEPGLDGGALRSYSDVVVGGTFDRLHNAHKILLSACCLLAENRLLVGVSDKDLLENKTLKELIQPYEQRVEKLCEFLVDVKPSLRYDIVPLVDPYGPSITDPDLECIVVSEETRKGGVAVNKKRLENGLSELALHEILLVKDLRHGENEEEKISSSSIRQRLLGTLLQPPQKGPAQPSRPYVIGLTGGTGSGKSSIARHLERLGAFLIDVDKLGHEAYAPGGPAYEQVAEEFGEDILNEDGTINRKILGAKVFGNQERLKCLTDIVWPVIAKMTKRQLNEAADQGKVVCVLDVAVLLEAGWTDMVHEVWMASVPEKEALRRIVARDGLSEEAARNRLQSQLSNAQRVKQSHVVLCTLWEPEATQKQVRAQGPPAGDPGVLAVLPRTGQQGRRGAVGVHPSGRDASLTCPAASAEDLDTTWLDRSPAWATRRASDKPLLAGLCSDRVRALFRSSGTGLTQYLVPTAGSDAEPEIFRVPLPMEERWLLALSFPG</sequence>
<evidence type="ECO:0000256" key="17">
    <source>
        <dbReference type="ARBA" id="ARBA00059677"/>
    </source>
</evidence>
<proteinExistence type="inferred from homology"/>
<evidence type="ECO:0000256" key="20">
    <source>
        <dbReference type="ARBA" id="ARBA00061673"/>
    </source>
</evidence>
<comment type="subcellular location">
    <subcellularLocation>
        <location evidence="2">Cytoplasm</location>
    </subcellularLocation>
    <subcellularLocation>
        <location evidence="1">Mitochondrion matrix</location>
    </subcellularLocation>
</comment>
<protein>
    <recommendedName>
        <fullName evidence="22">Bifunctional coenzyme A synthase</fullName>
        <ecNumber evidence="21">2.7.1.24</ecNumber>
        <ecNumber evidence="4">2.7.7.3</ecNumber>
    </recommendedName>
</protein>
<evidence type="ECO:0000256" key="5">
    <source>
        <dbReference type="ARBA" id="ARBA00022490"/>
    </source>
</evidence>
<keyword evidence="14" id="KW-0511">Multifunctional enzyme</keyword>
<dbReference type="GeneTree" id="ENSGT00550000075078"/>
<evidence type="ECO:0000256" key="1">
    <source>
        <dbReference type="ARBA" id="ARBA00004305"/>
    </source>
</evidence>
<dbReference type="GO" id="GO:0004595">
    <property type="term" value="F:pantetheine-phosphate adenylyltransferase activity"/>
    <property type="evidence" value="ECO:0007669"/>
    <property type="project" value="UniProtKB-EC"/>
</dbReference>
<dbReference type="EC" id="2.7.1.24" evidence="21"/>
<gene>
    <name evidence="24" type="primary">COASY</name>
</gene>
<dbReference type="Pfam" id="PF01121">
    <property type="entry name" value="CoaE"/>
    <property type="match status" value="1"/>
</dbReference>
<evidence type="ECO:0000256" key="10">
    <source>
        <dbReference type="ARBA" id="ARBA00022777"/>
    </source>
</evidence>
<reference evidence="24" key="1">
    <citation type="submission" date="2025-08" db="UniProtKB">
        <authorList>
            <consortium name="Ensembl"/>
        </authorList>
    </citation>
    <scope>IDENTIFICATION</scope>
</reference>
<keyword evidence="13" id="KW-0496">Mitochondrion</keyword>
<evidence type="ECO:0000256" key="18">
    <source>
        <dbReference type="ARBA" id="ARBA00060565"/>
    </source>
</evidence>
<keyword evidence="10" id="KW-0418">Kinase</keyword>
<comment type="pathway">
    <text evidence="19">Cofactor biosynthesis; coenzyme A biosynthesis; CoA from (R)-pantothenate: step 5/5.</text>
</comment>
<evidence type="ECO:0000256" key="16">
    <source>
        <dbReference type="ARBA" id="ARBA00051912"/>
    </source>
</evidence>
<dbReference type="NCBIfam" id="TIGR00152">
    <property type="entry name" value="dephospho-CoA kinase"/>
    <property type="match status" value="1"/>
</dbReference>
<dbReference type="HAMAP" id="MF_00376">
    <property type="entry name" value="Dephospho_CoA_kinase"/>
    <property type="match status" value="1"/>
</dbReference>
<keyword evidence="5" id="KW-0963">Cytoplasm</keyword>
<evidence type="ECO:0000256" key="7">
    <source>
        <dbReference type="ARBA" id="ARBA00022679"/>
    </source>
</evidence>
<evidence type="ECO:0000256" key="12">
    <source>
        <dbReference type="ARBA" id="ARBA00022993"/>
    </source>
</evidence>
<name>A0A8C3HSS2_CHRPI</name>
<keyword evidence="12" id="KW-0173">Coenzyme A biosynthesis</keyword>
<dbReference type="Ensembl" id="ENSCPBT00000026710.1">
    <property type="protein sequence ID" value="ENSCPBP00000022671.1"/>
    <property type="gene ID" value="ENSCPBG00000016196.1"/>
</dbReference>
<dbReference type="AlphaFoldDB" id="A0A8C3HSS2"/>
<comment type="catalytic activity">
    <reaction evidence="15">
        <text>(R)-4'-phosphopantetheine + ATP + H(+) = 3'-dephospho-CoA + diphosphate</text>
        <dbReference type="Rhea" id="RHEA:19801"/>
        <dbReference type="ChEBI" id="CHEBI:15378"/>
        <dbReference type="ChEBI" id="CHEBI:30616"/>
        <dbReference type="ChEBI" id="CHEBI:33019"/>
        <dbReference type="ChEBI" id="CHEBI:57328"/>
        <dbReference type="ChEBI" id="CHEBI:61723"/>
        <dbReference type="EC" id="2.7.7.3"/>
    </reaction>
    <physiologicalReaction direction="left-to-right" evidence="15">
        <dbReference type="Rhea" id="RHEA:19802"/>
    </physiologicalReaction>
</comment>
<keyword evidence="8" id="KW-0548">Nucleotidyltransferase</keyword>
<evidence type="ECO:0000256" key="11">
    <source>
        <dbReference type="ARBA" id="ARBA00022840"/>
    </source>
</evidence>
<dbReference type="GO" id="GO:0005759">
    <property type="term" value="C:mitochondrial matrix"/>
    <property type="evidence" value="ECO:0007669"/>
    <property type="project" value="UniProtKB-SubCell"/>
</dbReference>
<evidence type="ECO:0000256" key="3">
    <source>
        <dbReference type="ARBA" id="ARBA00011245"/>
    </source>
</evidence>
<evidence type="ECO:0000313" key="25">
    <source>
        <dbReference type="Proteomes" id="UP000694380"/>
    </source>
</evidence>
<comment type="similarity">
    <text evidence="20">In the central section; belongs to the eukaryotic CoaD family.</text>
</comment>
<evidence type="ECO:0000256" key="21">
    <source>
        <dbReference type="ARBA" id="ARBA00066359"/>
    </source>
</evidence>
<organism evidence="24 25">
    <name type="scientific">Chrysemys picta bellii</name>
    <name type="common">Western painted turtle</name>
    <name type="synonym">Emys bellii</name>
    <dbReference type="NCBI Taxonomy" id="8478"/>
    <lineage>
        <taxon>Eukaryota</taxon>
        <taxon>Metazoa</taxon>
        <taxon>Chordata</taxon>
        <taxon>Craniata</taxon>
        <taxon>Vertebrata</taxon>
        <taxon>Euteleostomi</taxon>
        <taxon>Archelosauria</taxon>
        <taxon>Testudinata</taxon>
        <taxon>Testudines</taxon>
        <taxon>Cryptodira</taxon>
        <taxon>Durocryptodira</taxon>
        <taxon>Testudinoidea</taxon>
        <taxon>Emydidae</taxon>
        <taxon>Chrysemys</taxon>
    </lineage>
</organism>
<dbReference type="CDD" id="cd02022">
    <property type="entry name" value="DPCK"/>
    <property type="match status" value="1"/>
</dbReference>
<feature type="domain" description="Cytidyltransferase-like" evidence="23">
    <location>
        <begin position="208"/>
        <end position="352"/>
    </location>
</feature>
<dbReference type="NCBIfam" id="NF001985">
    <property type="entry name" value="PRK00777.1"/>
    <property type="match status" value="1"/>
</dbReference>
<reference evidence="24" key="2">
    <citation type="submission" date="2025-09" db="UniProtKB">
        <authorList>
            <consortium name="Ensembl"/>
        </authorList>
    </citation>
    <scope>IDENTIFICATION</scope>
</reference>
<evidence type="ECO:0000256" key="6">
    <source>
        <dbReference type="ARBA" id="ARBA00022553"/>
    </source>
</evidence>
<evidence type="ECO:0000256" key="2">
    <source>
        <dbReference type="ARBA" id="ARBA00004496"/>
    </source>
</evidence>
<dbReference type="Proteomes" id="UP000694380">
    <property type="component" value="Unplaced"/>
</dbReference>
<dbReference type="GO" id="GO:0005524">
    <property type="term" value="F:ATP binding"/>
    <property type="evidence" value="ECO:0007669"/>
    <property type="project" value="UniProtKB-KW"/>
</dbReference>
<keyword evidence="7" id="KW-0808">Transferase</keyword>
<dbReference type="EC" id="2.7.7.3" evidence="4"/>
<comment type="catalytic activity">
    <reaction evidence="16">
        <text>3'-dephospho-CoA + ATP = ADP + CoA + H(+)</text>
        <dbReference type="Rhea" id="RHEA:18245"/>
        <dbReference type="ChEBI" id="CHEBI:15378"/>
        <dbReference type="ChEBI" id="CHEBI:30616"/>
        <dbReference type="ChEBI" id="CHEBI:57287"/>
        <dbReference type="ChEBI" id="CHEBI:57328"/>
        <dbReference type="ChEBI" id="CHEBI:456216"/>
        <dbReference type="EC" id="2.7.1.24"/>
    </reaction>
    <physiologicalReaction direction="left-to-right" evidence="16">
        <dbReference type="Rhea" id="RHEA:18246"/>
    </physiologicalReaction>
</comment>